<name>A0A2T5G9N3_HYDSH</name>
<evidence type="ECO:0000313" key="3">
    <source>
        <dbReference type="Proteomes" id="UP000244180"/>
    </source>
</evidence>
<proteinExistence type="predicted"/>
<gene>
    <name evidence="2" type="ORF">HSCHL_2525</name>
</gene>
<feature type="region of interest" description="Disordered" evidence="1">
    <location>
        <begin position="40"/>
        <end position="74"/>
    </location>
</feature>
<dbReference type="AlphaFoldDB" id="A0A2T5G9N3"/>
<dbReference type="Proteomes" id="UP000244180">
    <property type="component" value="Unassembled WGS sequence"/>
</dbReference>
<comment type="caution">
    <text evidence="2">The sequence shown here is derived from an EMBL/GenBank/DDBJ whole genome shotgun (WGS) entry which is preliminary data.</text>
</comment>
<evidence type="ECO:0000313" key="2">
    <source>
        <dbReference type="EMBL" id="PTQ52892.1"/>
    </source>
</evidence>
<dbReference type="EMBL" id="PEBV01000020">
    <property type="protein sequence ID" value="PTQ52892.1"/>
    <property type="molecule type" value="Genomic_DNA"/>
</dbReference>
<protein>
    <submittedName>
        <fullName evidence="2">Uncharacterized protein</fullName>
    </submittedName>
</protein>
<organism evidence="2 3">
    <name type="scientific">Hydrogenibacillus schlegelii</name>
    <name type="common">Bacillus schlegelii</name>
    <dbReference type="NCBI Taxonomy" id="1484"/>
    <lineage>
        <taxon>Bacteria</taxon>
        <taxon>Bacillati</taxon>
        <taxon>Bacillota</taxon>
        <taxon>Bacilli</taxon>
        <taxon>Bacillales</taxon>
        <taxon>Bacillales Family X. Incertae Sedis</taxon>
        <taxon>Hydrogenibacillus</taxon>
    </lineage>
</organism>
<sequence length="74" mass="8269">MMIQNSSIKHDSSFLLYHIIEKMQRIFLGVADANRMVDEPFPVPLPERRGRTAEPIFPGHGRTNVTGPAAGHTL</sequence>
<accession>A0A2T5G9N3</accession>
<evidence type="ECO:0000256" key="1">
    <source>
        <dbReference type="SAM" id="MobiDB-lite"/>
    </source>
</evidence>
<reference evidence="2 3" key="1">
    <citation type="submission" date="2017-08" db="EMBL/GenBank/DDBJ databases">
        <title>Burning lignite coal seam in the remote Altai Mountains harbors a hydrogen-driven thermophilic microbial community.</title>
        <authorList>
            <person name="Kadnikov V.V."/>
            <person name="Mardanov A.V."/>
            <person name="Ivasenko D."/>
            <person name="Beletsky A.V."/>
            <person name="Karnachuk O.V."/>
            <person name="Ravin N.V."/>
        </authorList>
    </citation>
    <scope>NUCLEOTIDE SEQUENCE [LARGE SCALE GENOMIC DNA]</scope>
    <source>
        <strain evidence="2">AL33</strain>
    </source>
</reference>